<dbReference type="InterPro" id="IPR004212">
    <property type="entry name" value="GTF2I"/>
</dbReference>
<dbReference type="Gene3D" id="3.90.1460.10">
    <property type="entry name" value="GTF2I-like"/>
    <property type="match status" value="1"/>
</dbReference>
<name>A0ABV0N069_9TELE</name>
<dbReference type="PANTHER" id="PTHR46304">
    <property type="entry name" value="GENERAL TRANSCRIPTION FACTOR II-I REPEAT DOMAIN-CONTAINING PROTEIN 1"/>
    <property type="match status" value="1"/>
</dbReference>
<dbReference type="PROSITE" id="PS51139">
    <property type="entry name" value="GTF2I"/>
    <property type="match status" value="1"/>
</dbReference>
<proteinExistence type="predicted"/>
<keyword evidence="5" id="KW-0804">Transcription</keyword>
<evidence type="ECO:0000256" key="3">
    <source>
        <dbReference type="ARBA" id="ARBA00023015"/>
    </source>
</evidence>
<gene>
    <name evidence="7" type="primary">GTF2IRD1_3</name>
    <name evidence="7" type="ORF">GOODEAATRI_010260</name>
</gene>
<protein>
    <submittedName>
        <fullName evidence="7">General transcription factor II-I repeat domain-containing protein 1</fullName>
    </submittedName>
</protein>
<evidence type="ECO:0000256" key="1">
    <source>
        <dbReference type="ARBA" id="ARBA00004123"/>
    </source>
</evidence>
<reference evidence="7 8" key="1">
    <citation type="submission" date="2021-06" db="EMBL/GenBank/DDBJ databases">
        <authorList>
            <person name="Palmer J.M."/>
        </authorList>
    </citation>
    <scope>NUCLEOTIDE SEQUENCE [LARGE SCALE GENOMIC DNA]</scope>
    <source>
        <strain evidence="7 8">GA_2019</strain>
        <tissue evidence="7">Muscle</tissue>
    </source>
</reference>
<keyword evidence="6" id="KW-0539">Nucleus</keyword>
<keyword evidence="2" id="KW-0677">Repeat</keyword>
<keyword evidence="8" id="KW-1185">Reference proteome</keyword>
<organism evidence="7 8">
    <name type="scientific">Goodea atripinnis</name>
    <dbReference type="NCBI Taxonomy" id="208336"/>
    <lineage>
        <taxon>Eukaryota</taxon>
        <taxon>Metazoa</taxon>
        <taxon>Chordata</taxon>
        <taxon>Craniata</taxon>
        <taxon>Vertebrata</taxon>
        <taxon>Euteleostomi</taxon>
        <taxon>Actinopterygii</taxon>
        <taxon>Neopterygii</taxon>
        <taxon>Teleostei</taxon>
        <taxon>Neoteleostei</taxon>
        <taxon>Acanthomorphata</taxon>
        <taxon>Ovalentaria</taxon>
        <taxon>Atherinomorphae</taxon>
        <taxon>Cyprinodontiformes</taxon>
        <taxon>Goodeidae</taxon>
        <taxon>Goodea</taxon>
    </lineage>
</organism>
<comment type="subcellular location">
    <subcellularLocation>
        <location evidence="1">Nucleus</location>
    </subcellularLocation>
</comment>
<accession>A0ABV0N069</accession>
<evidence type="ECO:0000256" key="5">
    <source>
        <dbReference type="ARBA" id="ARBA00023163"/>
    </source>
</evidence>
<evidence type="ECO:0000313" key="8">
    <source>
        <dbReference type="Proteomes" id="UP001476798"/>
    </source>
</evidence>
<evidence type="ECO:0000256" key="4">
    <source>
        <dbReference type="ARBA" id="ARBA00023125"/>
    </source>
</evidence>
<keyword evidence="3" id="KW-0805">Transcription regulation</keyword>
<evidence type="ECO:0000256" key="6">
    <source>
        <dbReference type="ARBA" id="ARBA00023242"/>
    </source>
</evidence>
<comment type="caution">
    <text evidence="7">The sequence shown here is derived from an EMBL/GenBank/DDBJ whole genome shotgun (WGS) entry which is preliminary data.</text>
</comment>
<dbReference type="InterPro" id="IPR036647">
    <property type="entry name" value="GTF2I-like_rpt_sf"/>
</dbReference>
<evidence type="ECO:0000256" key="2">
    <source>
        <dbReference type="ARBA" id="ARBA00022737"/>
    </source>
</evidence>
<dbReference type="EMBL" id="JAHRIO010020587">
    <property type="protein sequence ID" value="MEQ2164780.1"/>
    <property type="molecule type" value="Genomic_DNA"/>
</dbReference>
<sequence>MVPVPYRKIACDPGAVEIIGIPDQIPFKRPCTYGVPKLKRILDERHGIRFIIKRMFDERIFTAAGKIAREEGKLDPGYTPEDGFSDCLGIPPTAAELLSNAHSSRLALRDALCNIMACSLNVVTGPTI</sequence>
<dbReference type="Pfam" id="PF02946">
    <property type="entry name" value="GTF2I"/>
    <property type="match status" value="1"/>
</dbReference>
<keyword evidence="4" id="KW-0238">DNA-binding</keyword>
<evidence type="ECO:0000313" key="7">
    <source>
        <dbReference type="EMBL" id="MEQ2164780.1"/>
    </source>
</evidence>
<dbReference type="SUPFAM" id="SSF117773">
    <property type="entry name" value="GTF2I-like repeat"/>
    <property type="match status" value="1"/>
</dbReference>
<dbReference type="PANTHER" id="PTHR46304:SF1">
    <property type="entry name" value="GENERAL TRANSCRIPTION FACTOR II-I REPEAT DOMAIN-CONTAINING PROTEIN 1"/>
    <property type="match status" value="1"/>
</dbReference>
<dbReference type="Proteomes" id="UP001476798">
    <property type="component" value="Unassembled WGS sequence"/>
</dbReference>